<dbReference type="EMBL" id="JMCC02000009">
    <property type="protein sequence ID" value="KIG18684.1"/>
    <property type="molecule type" value="Genomic_DNA"/>
</dbReference>
<dbReference type="InterPro" id="IPR036322">
    <property type="entry name" value="WD40_repeat_dom_sf"/>
</dbReference>
<gene>
    <name evidence="3" type="ORF">DB30_07699</name>
</gene>
<proteinExistence type="predicted"/>
<dbReference type="Pfam" id="PF00400">
    <property type="entry name" value="WD40"/>
    <property type="match status" value="3"/>
</dbReference>
<dbReference type="Gene3D" id="2.130.10.10">
    <property type="entry name" value="YVTN repeat-like/Quinoprotein amine dehydrogenase"/>
    <property type="match status" value="4"/>
</dbReference>
<feature type="region of interest" description="Disordered" evidence="2">
    <location>
        <begin position="465"/>
        <end position="504"/>
    </location>
</feature>
<feature type="repeat" description="WD" evidence="1">
    <location>
        <begin position="1058"/>
        <end position="1090"/>
    </location>
</feature>
<dbReference type="PROSITE" id="PS50082">
    <property type="entry name" value="WD_REPEATS_2"/>
    <property type="match status" value="3"/>
</dbReference>
<dbReference type="PANTHER" id="PTHR19879:SF9">
    <property type="entry name" value="TRANSCRIPTION INITIATION FACTOR TFIID SUBUNIT 5"/>
    <property type="match status" value="1"/>
</dbReference>
<feature type="repeat" description="WD" evidence="1">
    <location>
        <begin position="644"/>
        <end position="685"/>
    </location>
</feature>
<dbReference type="Gene3D" id="3.40.50.300">
    <property type="entry name" value="P-loop containing nucleotide triphosphate hydrolases"/>
    <property type="match status" value="1"/>
</dbReference>
<dbReference type="Pfam" id="PF14516">
    <property type="entry name" value="AAA_35"/>
    <property type="match status" value="1"/>
</dbReference>
<dbReference type="InterPro" id="IPR027417">
    <property type="entry name" value="P-loop_NTPase"/>
</dbReference>
<feature type="repeat" description="WD" evidence="1">
    <location>
        <begin position="862"/>
        <end position="894"/>
    </location>
</feature>
<evidence type="ECO:0000256" key="1">
    <source>
        <dbReference type="PROSITE-ProRule" id="PRU00221"/>
    </source>
</evidence>
<dbReference type="SMART" id="SM00320">
    <property type="entry name" value="WD40"/>
    <property type="match status" value="8"/>
</dbReference>
<dbReference type="AlphaFoldDB" id="A0A0C1ZMJ9"/>
<evidence type="ECO:0000313" key="4">
    <source>
        <dbReference type="Proteomes" id="UP000031599"/>
    </source>
</evidence>
<evidence type="ECO:0000256" key="2">
    <source>
        <dbReference type="SAM" id="MobiDB-lite"/>
    </source>
</evidence>
<dbReference type="SUPFAM" id="SSF50978">
    <property type="entry name" value="WD40 repeat-like"/>
    <property type="match status" value="1"/>
</dbReference>
<dbReference type="SUPFAM" id="SSF50998">
    <property type="entry name" value="Quinoprotein alcohol dehydrogenase-like"/>
    <property type="match status" value="1"/>
</dbReference>
<name>A0A0C1ZMJ9_9BACT</name>
<reference evidence="3 4" key="1">
    <citation type="submission" date="2014-12" db="EMBL/GenBank/DDBJ databases">
        <title>Genome assembly of Enhygromyxa salina DSM 15201.</title>
        <authorList>
            <person name="Sharma G."/>
            <person name="Subramanian S."/>
        </authorList>
    </citation>
    <scope>NUCLEOTIDE SEQUENCE [LARGE SCALE GENOMIC DNA]</scope>
    <source>
        <strain evidence="3 4">DSM 15201</strain>
    </source>
</reference>
<protein>
    <submittedName>
        <fullName evidence="3">High-affnity carbon uptake protein Hat/HatR</fullName>
    </submittedName>
</protein>
<dbReference type="InterPro" id="IPR001680">
    <property type="entry name" value="WD40_rpt"/>
</dbReference>
<keyword evidence="1" id="KW-0853">WD repeat</keyword>
<dbReference type="PROSITE" id="PS50294">
    <property type="entry name" value="WD_REPEATS_REGION"/>
    <property type="match status" value="1"/>
</dbReference>
<accession>A0A0C1ZMJ9</accession>
<sequence>MMSSPSNRPQRGRNFYGPGPYIEREVDTGLVEALRAGEYTLVLSARGSGKSSLRIRASEQLAKAGVRVATVDLGGIGAETRADAFCASVVIEAARNLGLVEQAKKAWRRSKGPPQTRLRACLREVLLEPSEEPLVLFIDELELVRSLGPARDDFFAALRAMSDARGDDSVWRRLSVCLIGALTRDELISDPGRSSFDLPAREFNPRDFSREQLDEFGPTLAPLDVDQKALLDALYDWTSGNPALVQWICGDLLLREFSRGAEATAVEGVIRESFLQRGPEVDPLLGDTARRLRRDHRDPYRTRMLAAYERVLRGEIVDLRGRQLGSEGALVVARLKVAGLVAPSAGGKLRVRNRVVERAFDRNWVRRALAGRPVSDALERWETGGRRSGQLLRGQGLRAAIEWVEGRPDVTPSERDFVLASESARALWLRRLLYAGGALCLGLGATLGAVVWQYRVAVSVPVSASSPAAQNGAPANSGQASASNKSTPQLAELAGGTGDPQGPTFVATARHAVEQAAGTDEQSLKINTLETELSALGLRLAIERAARAELLAPEPTRRSEGLELALGALSAWSEAGSNIDDVPAPITRGLTANLASPGDTTLISAHAGPIEWLQFTADGARLASVNANELRVWERDTGRRVASLTSIAGTTDALALSPSGQRLAALSEEGSLTVWDLSEGAALGPAPITAPFGVPMPLAPVASLAVDDGGNVSVIRRDGSIDTVDPKAGNASARLQASALARTLTLEQAVVINPGLGAETRVGVVHGEAIELWDVASGQVQASVSPPQLRAGARARSLLATPDGAELLIQFEADPTITVWDTARGNLRSIAELASATPTSTPASSGATGPQAGPADLALLPALALSPEGELLATGGEDRIARVWSIETGKLLTTTQAHEAPLTSLAFTPDSAALVVGDRSGQLRIHPLTLNSTASLPLRSAALNTAGVAATVHYDDTALELRWSGGQTSARWPLPRPLTKAAVSVNGSRLALLYADADLALISGAAGPDAKPIATVSGADESRVLDFALSIDGKLLAAATEDRKVLLIAGDGQPIATLSGHEAPVDRLALSPDGSRLVSADRSNIVRVWDPGTAAILGTFETERRAEVIAITGEYFLTIDQLGGAELWSTQTRERVATLELGTEPITGVAIADDGEWFALGRGGTNASAVELWRPSSPEALARFRGFGPVSALRFIDAGETLLAVDGRGQLARWPARPHAWLAEGCASLAPGSVVPSVCGEGEDAG</sequence>
<organism evidence="3 4">
    <name type="scientific">Enhygromyxa salina</name>
    <dbReference type="NCBI Taxonomy" id="215803"/>
    <lineage>
        <taxon>Bacteria</taxon>
        <taxon>Pseudomonadati</taxon>
        <taxon>Myxococcota</taxon>
        <taxon>Polyangia</taxon>
        <taxon>Nannocystales</taxon>
        <taxon>Nannocystaceae</taxon>
        <taxon>Enhygromyxa</taxon>
    </lineage>
</organism>
<comment type="caution">
    <text evidence="3">The sequence shown here is derived from an EMBL/GenBank/DDBJ whole genome shotgun (WGS) entry which is preliminary data.</text>
</comment>
<evidence type="ECO:0000313" key="3">
    <source>
        <dbReference type="EMBL" id="KIG18684.1"/>
    </source>
</evidence>
<dbReference type="InterPro" id="IPR015943">
    <property type="entry name" value="WD40/YVTN_repeat-like_dom_sf"/>
</dbReference>
<dbReference type="Proteomes" id="UP000031599">
    <property type="component" value="Unassembled WGS sequence"/>
</dbReference>
<dbReference type="PANTHER" id="PTHR19879">
    <property type="entry name" value="TRANSCRIPTION INITIATION FACTOR TFIID"/>
    <property type="match status" value="1"/>
</dbReference>
<dbReference type="SUPFAM" id="SSF52540">
    <property type="entry name" value="P-loop containing nucleoside triphosphate hydrolases"/>
    <property type="match status" value="1"/>
</dbReference>
<feature type="compositionally biased region" description="Polar residues" evidence="2">
    <location>
        <begin position="473"/>
        <end position="489"/>
    </location>
</feature>
<dbReference type="InterPro" id="IPR011047">
    <property type="entry name" value="Quinoprotein_ADH-like_sf"/>
</dbReference>